<evidence type="ECO:0000313" key="3">
    <source>
        <dbReference type="EMBL" id="KAF9443515.1"/>
    </source>
</evidence>
<dbReference type="PANTHER" id="PTHR10039">
    <property type="entry name" value="AMELOGENIN"/>
    <property type="match status" value="1"/>
</dbReference>
<reference evidence="3" key="1">
    <citation type="submission" date="2020-11" db="EMBL/GenBank/DDBJ databases">
        <authorList>
            <consortium name="DOE Joint Genome Institute"/>
            <person name="Ahrendt S."/>
            <person name="Riley R."/>
            <person name="Andreopoulos W."/>
            <person name="Labutti K."/>
            <person name="Pangilinan J."/>
            <person name="Ruiz-Duenas F.J."/>
            <person name="Barrasa J.M."/>
            <person name="Sanchez-Garcia M."/>
            <person name="Camarero S."/>
            <person name="Miyauchi S."/>
            <person name="Serrano A."/>
            <person name="Linde D."/>
            <person name="Babiker R."/>
            <person name="Drula E."/>
            <person name="Ayuso-Fernandez I."/>
            <person name="Pacheco R."/>
            <person name="Padilla G."/>
            <person name="Ferreira P."/>
            <person name="Barriuso J."/>
            <person name="Kellner H."/>
            <person name="Castanera R."/>
            <person name="Alfaro M."/>
            <person name="Ramirez L."/>
            <person name="Pisabarro A.G."/>
            <person name="Kuo A."/>
            <person name="Tritt A."/>
            <person name="Lipzen A."/>
            <person name="He G."/>
            <person name="Yan M."/>
            <person name="Ng V."/>
            <person name="Cullen D."/>
            <person name="Martin F."/>
            <person name="Rosso M.-N."/>
            <person name="Henrissat B."/>
            <person name="Hibbett D."/>
            <person name="Martinez A.T."/>
            <person name="Grigoriev I.V."/>
        </authorList>
    </citation>
    <scope>NUCLEOTIDE SEQUENCE</scope>
    <source>
        <strain evidence="3">MF-IS2</strain>
    </source>
</reference>
<dbReference type="PANTHER" id="PTHR10039:SF14">
    <property type="entry name" value="NACHT DOMAIN-CONTAINING PROTEIN"/>
    <property type="match status" value="1"/>
</dbReference>
<dbReference type="Pfam" id="PF24883">
    <property type="entry name" value="NPHP3_N"/>
    <property type="match status" value="1"/>
</dbReference>
<keyword evidence="1" id="KW-0677">Repeat</keyword>
<evidence type="ECO:0000259" key="2">
    <source>
        <dbReference type="PROSITE" id="PS50837"/>
    </source>
</evidence>
<comment type="caution">
    <text evidence="3">The sequence shown here is derived from an EMBL/GenBank/DDBJ whole genome shotgun (WGS) entry which is preliminary data.</text>
</comment>
<name>A0A9P6BZF9_9AGAR</name>
<dbReference type="Gene3D" id="3.40.50.300">
    <property type="entry name" value="P-loop containing nucleotide triphosphate hydrolases"/>
    <property type="match status" value="1"/>
</dbReference>
<dbReference type="Proteomes" id="UP000807342">
    <property type="component" value="Unassembled WGS sequence"/>
</dbReference>
<dbReference type="SUPFAM" id="SSF52540">
    <property type="entry name" value="P-loop containing nucleoside triphosphate hydrolases"/>
    <property type="match status" value="1"/>
</dbReference>
<proteinExistence type="predicted"/>
<dbReference type="EMBL" id="MU151465">
    <property type="protein sequence ID" value="KAF9443515.1"/>
    <property type="molecule type" value="Genomic_DNA"/>
</dbReference>
<organism evidence="3 4">
    <name type="scientific">Macrolepiota fuliginosa MF-IS2</name>
    <dbReference type="NCBI Taxonomy" id="1400762"/>
    <lineage>
        <taxon>Eukaryota</taxon>
        <taxon>Fungi</taxon>
        <taxon>Dikarya</taxon>
        <taxon>Basidiomycota</taxon>
        <taxon>Agaricomycotina</taxon>
        <taxon>Agaricomycetes</taxon>
        <taxon>Agaricomycetidae</taxon>
        <taxon>Agaricales</taxon>
        <taxon>Agaricineae</taxon>
        <taxon>Agaricaceae</taxon>
        <taxon>Macrolepiota</taxon>
    </lineage>
</organism>
<protein>
    <recommendedName>
        <fullName evidence="2">NACHT domain-containing protein</fullName>
    </recommendedName>
</protein>
<dbReference type="InterPro" id="IPR056884">
    <property type="entry name" value="NPHP3-like_N"/>
</dbReference>
<dbReference type="OrthoDB" id="2891234at2759"/>
<dbReference type="AlphaFoldDB" id="A0A9P6BZF9"/>
<keyword evidence="4" id="KW-1185">Reference proteome</keyword>
<dbReference type="InterPro" id="IPR007111">
    <property type="entry name" value="NACHT_NTPase"/>
</dbReference>
<evidence type="ECO:0000256" key="1">
    <source>
        <dbReference type="ARBA" id="ARBA00022737"/>
    </source>
</evidence>
<gene>
    <name evidence="3" type="ORF">P691DRAFT_764194</name>
</gene>
<dbReference type="PROSITE" id="PS50837">
    <property type="entry name" value="NACHT"/>
    <property type="match status" value="1"/>
</dbReference>
<evidence type="ECO:0000313" key="4">
    <source>
        <dbReference type="Proteomes" id="UP000807342"/>
    </source>
</evidence>
<sequence length="625" mass="69896">MAKKLAKFKGVFGGLFKNAHHFTIRDSTMIGNAENVNFVQDNRSIELLAKEVIPGAAFDSRERYPPPHCHPGTRLGISMRIQSWVYDHARINRVIWLHGPAGVGKSAIIQTLAESNAPSEACILGAAIFFSKTNDRDDPQRVFITIAYQLAVRYAPYRRYITDLLITDPNVVRKSLTEQFKWFITILVVLDGLDECDGEEAQGDIVLLIGRFALNHPASPLIWIIASRPEPHIQAAFSHDHISSSYMEVDVPVNSTDACADVERYLRHELDEIRRKYSSLFSPTQNWPTEMGFSIIAKSSSGLFAFASVVVRFIGDANYDNPISQLRKVLAVIGSTSSSMDHGNPFATLDALYTEILAGIPREIFPVTRSLLMTLLLGFSSTDFHFVCNWIGLNQADAYGALRRLHSVLDIPLPEQAHKKSLKPCHASFIDYLSTPSRSGLFYIDPSEPRKMVFSKSLRILLESHNAAEASVDAYQIDLVFRPHLEEWGVVQTVPIESLDLNDVRLSEQTYIINYKNRAILQSDSTQGDLEWDGLGYGKLVLISDFTDMGEWSGMVGREKVLPLGQDSRWKDLVWRNPTEMQDVIPSYPIMMFGKGNKSCALIAAGTPGEFWVYGIPCCQSQSGV</sequence>
<feature type="domain" description="NACHT" evidence="2">
    <location>
        <begin position="93"/>
        <end position="229"/>
    </location>
</feature>
<accession>A0A9P6BZF9</accession>
<dbReference type="InterPro" id="IPR027417">
    <property type="entry name" value="P-loop_NTPase"/>
</dbReference>